<proteinExistence type="predicted"/>
<organism evidence="7 8">
    <name type="scientific">Carnegiea gigantea</name>
    <dbReference type="NCBI Taxonomy" id="171969"/>
    <lineage>
        <taxon>Eukaryota</taxon>
        <taxon>Viridiplantae</taxon>
        <taxon>Streptophyta</taxon>
        <taxon>Embryophyta</taxon>
        <taxon>Tracheophyta</taxon>
        <taxon>Spermatophyta</taxon>
        <taxon>Magnoliopsida</taxon>
        <taxon>eudicotyledons</taxon>
        <taxon>Gunneridae</taxon>
        <taxon>Pentapetalae</taxon>
        <taxon>Caryophyllales</taxon>
        <taxon>Cactineae</taxon>
        <taxon>Cactaceae</taxon>
        <taxon>Cactoideae</taxon>
        <taxon>Echinocereeae</taxon>
        <taxon>Carnegiea</taxon>
    </lineage>
</organism>
<dbReference type="InterPro" id="IPR007657">
    <property type="entry name" value="Glycosyltransferase_61"/>
</dbReference>
<comment type="subcellular location">
    <subcellularLocation>
        <location evidence="1">Golgi apparatus membrane</location>
        <topology evidence="1">Single-pass type II membrane protein</topology>
    </subcellularLocation>
</comment>
<sequence>MKGAFKDGHTTSSSKKKRSEMVKDYATAMLVLSFSLMVLGSVFRRLNLPPPLNSTSFTVYPEAAHEKHKPVIRWDPRNSSQHLTSKITCDRSHYHYDTCSISGPTSLDPTTSTFYAIGPTWPKNFIEKIRPYPRKWENFTMSKIKEVSLKPGPRGPVFCNVVHNARALVFSAGGYTGNFFHEFNEGFLPLFITVRSMSLSDQDVVLVITEAHDWWIRKYVELLGTFSKYPIVTLDNETGVHCFSSATVGLVSHGFMTIDPKLMPNPTKLAHFHALLDKAYGQAQRPIAPKSTGQPKLVFVARTGGVGRVMLNQAQVLNLAQELGFDATVFEPEPNISLRESYRLISRSHVMVGVHGAAMTHLLFLRPGSIFIQVVPIGIDPIAELCYGHPAKEMGLEYLEYKVRIEESSLIEKYNTSDPILTNPMALHKKGWSLLKKVYLKDQNVSVDLPRFRGYLTVAYTKAKRFMHRVG</sequence>
<evidence type="ECO:0000259" key="6">
    <source>
        <dbReference type="Pfam" id="PF04577"/>
    </source>
</evidence>
<keyword evidence="5" id="KW-0812">Transmembrane</keyword>
<dbReference type="GO" id="GO:0000139">
    <property type="term" value="C:Golgi membrane"/>
    <property type="evidence" value="ECO:0007669"/>
    <property type="project" value="UniProtKB-SubCell"/>
</dbReference>
<keyword evidence="4" id="KW-0325">Glycoprotein</keyword>
<keyword evidence="8" id="KW-1185">Reference proteome</keyword>
<name>A0A9Q1JYL0_9CARY</name>
<comment type="caution">
    <text evidence="7">The sequence shown here is derived from an EMBL/GenBank/DDBJ whole genome shotgun (WGS) entry which is preliminary data.</text>
</comment>
<keyword evidence="3" id="KW-0808">Transferase</keyword>
<keyword evidence="5" id="KW-1133">Transmembrane helix</keyword>
<dbReference type="Pfam" id="PF04577">
    <property type="entry name" value="Glyco_transf_61"/>
    <property type="match status" value="1"/>
</dbReference>
<evidence type="ECO:0000313" key="7">
    <source>
        <dbReference type="EMBL" id="KAJ8433233.1"/>
    </source>
</evidence>
<dbReference type="AlphaFoldDB" id="A0A9Q1JYL0"/>
<evidence type="ECO:0000313" key="8">
    <source>
        <dbReference type="Proteomes" id="UP001153076"/>
    </source>
</evidence>
<protein>
    <recommendedName>
        <fullName evidence="6">Glycosyltransferase 61 catalytic domain-containing protein</fullName>
    </recommendedName>
</protein>
<keyword evidence="2" id="KW-0328">Glycosyltransferase</keyword>
<dbReference type="OrthoDB" id="529273at2759"/>
<accession>A0A9Q1JYL0</accession>
<feature type="transmembrane region" description="Helical" evidence="5">
    <location>
        <begin position="25"/>
        <end position="43"/>
    </location>
</feature>
<gene>
    <name evidence="7" type="ORF">Cgig2_023185</name>
</gene>
<evidence type="ECO:0000256" key="2">
    <source>
        <dbReference type="ARBA" id="ARBA00022676"/>
    </source>
</evidence>
<dbReference type="InterPro" id="IPR049625">
    <property type="entry name" value="Glyco_transf_61_cat"/>
</dbReference>
<reference evidence="7" key="1">
    <citation type="submission" date="2022-04" db="EMBL/GenBank/DDBJ databases">
        <title>Carnegiea gigantea Genome sequencing and assembly v2.</title>
        <authorList>
            <person name="Copetti D."/>
            <person name="Sanderson M.J."/>
            <person name="Burquez A."/>
            <person name="Wojciechowski M.F."/>
        </authorList>
    </citation>
    <scope>NUCLEOTIDE SEQUENCE</scope>
    <source>
        <strain evidence="7">SGP5-SGP5p</strain>
        <tissue evidence="7">Aerial part</tissue>
    </source>
</reference>
<evidence type="ECO:0000256" key="1">
    <source>
        <dbReference type="ARBA" id="ARBA00004323"/>
    </source>
</evidence>
<keyword evidence="5" id="KW-0472">Membrane</keyword>
<feature type="domain" description="Glycosyltransferase 61 catalytic" evidence="6">
    <location>
        <begin position="271"/>
        <end position="371"/>
    </location>
</feature>
<dbReference type="EMBL" id="JAKOGI010000553">
    <property type="protein sequence ID" value="KAJ8433233.1"/>
    <property type="molecule type" value="Genomic_DNA"/>
</dbReference>
<evidence type="ECO:0000256" key="4">
    <source>
        <dbReference type="ARBA" id="ARBA00023180"/>
    </source>
</evidence>
<evidence type="ECO:0000256" key="5">
    <source>
        <dbReference type="SAM" id="Phobius"/>
    </source>
</evidence>
<dbReference type="Proteomes" id="UP001153076">
    <property type="component" value="Unassembled WGS sequence"/>
</dbReference>
<dbReference type="PANTHER" id="PTHR20961:SF98">
    <property type="entry name" value="GLYCOSYLTRANSFERASE"/>
    <property type="match status" value="1"/>
</dbReference>
<evidence type="ECO:0000256" key="3">
    <source>
        <dbReference type="ARBA" id="ARBA00022679"/>
    </source>
</evidence>
<dbReference type="PANTHER" id="PTHR20961">
    <property type="entry name" value="GLYCOSYLTRANSFERASE"/>
    <property type="match status" value="1"/>
</dbReference>
<dbReference type="GO" id="GO:0016763">
    <property type="term" value="F:pentosyltransferase activity"/>
    <property type="evidence" value="ECO:0007669"/>
    <property type="project" value="UniProtKB-ARBA"/>
</dbReference>